<dbReference type="SUPFAM" id="SSF51735">
    <property type="entry name" value="NAD(P)-binding Rossmann-fold domains"/>
    <property type="match status" value="1"/>
</dbReference>
<comment type="function">
    <text evidence="9">NADP-dependent dehydrogenase with broad substrate specificity acting on 3-hydroxy acids. Catalyzes the NADP-dependent oxidation of L-allo-threonine to L-2-amino-3-keto-butyrate, which is spontaneously decarboxylated into aminoacetone. Also acts on D-threonine, L-serine, D-serine, D-3-hydroxyisobutyrate, L-3-hydroxyisobutyrate, D-glycerate and L-glycerate. Able to catalyze the reduction of the malonic semialdehyde to 3-hydroxypropionic acid. YdfG is apparently supplementing RutE, the presumed malonic semialdehyde reductase involved in pyrimidine degradation since both are able to detoxify malonic semialdehyde.</text>
</comment>
<evidence type="ECO:0000313" key="12">
    <source>
        <dbReference type="EMBL" id="GBQ88646.1"/>
    </source>
</evidence>
<comment type="similarity">
    <text evidence="1 11">Belongs to the short-chain dehydrogenases/reductases (SDR) family.</text>
</comment>
<dbReference type="InterPro" id="IPR036291">
    <property type="entry name" value="NAD(P)-bd_dom_sf"/>
</dbReference>
<reference evidence="12" key="1">
    <citation type="submission" date="2013-04" db="EMBL/GenBank/DDBJ databases">
        <title>The genome sequencing project of 58 acetic acid bacteria.</title>
        <authorList>
            <person name="Okamoto-Kainuma A."/>
            <person name="Ishikawa M."/>
            <person name="Umino S."/>
            <person name="Koizumi Y."/>
            <person name="Shiwa Y."/>
            <person name="Yoshikawa H."/>
            <person name="Matsutani M."/>
            <person name="Matsushita K."/>
        </authorList>
    </citation>
    <scope>NUCLEOTIDE SEQUENCE</scope>
    <source>
        <strain evidence="12">NRIC 0535</strain>
    </source>
</reference>
<evidence type="ECO:0000256" key="11">
    <source>
        <dbReference type="RuleBase" id="RU000363"/>
    </source>
</evidence>
<dbReference type="PANTHER" id="PTHR43086:SF3">
    <property type="entry name" value="NADP-DEPENDENT 3-HYDROXY ACID DEHYDROGENASE YDFG"/>
    <property type="match status" value="1"/>
</dbReference>
<evidence type="ECO:0000256" key="4">
    <source>
        <dbReference type="ARBA" id="ARBA00044050"/>
    </source>
</evidence>
<evidence type="ECO:0000256" key="10">
    <source>
        <dbReference type="ARBA" id="ARBA00047274"/>
    </source>
</evidence>
<dbReference type="CDD" id="cd05233">
    <property type="entry name" value="SDR_c"/>
    <property type="match status" value="1"/>
</dbReference>
<accession>A0ABQ0Q2T1</accession>
<dbReference type="PROSITE" id="PS00061">
    <property type="entry name" value="ADH_SHORT"/>
    <property type="match status" value="1"/>
</dbReference>
<dbReference type="RefSeq" id="WP_264815441.1">
    <property type="nucleotide sequence ID" value="NZ_BAPV01000012.1"/>
</dbReference>
<organism evidence="12 13">
    <name type="scientific">Asaia krungthepensis NRIC 0535</name>
    <dbReference type="NCBI Taxonomy" id="1307925"/>
    <lineage>
        <taxon>Bacteria</taxon>
        <taxon>Pseudomonadati</taxon>
        <taxon>Pseudomonadota</taxon>
        <taxon>Alphaproteobacteria</taxon>
        <taxon>Acetobacterales</taxon>
        <taxon>Acetobacteraceae</taxon>
        <taxon>Asaia</taxon>
    </lineage>
</organism>
<dbReference type="Proteomes" id="UP001062776">
    <property type="component" value="Unassembled WGS sequence"/>
</dbReference>
<protein>
    <recommendedName>
        <fullName evidence="6">NADP-dependent 3-hydroxy acid dehydrogenase YdfG</fullName>
        <ecNumber evidence="4">1.1.1.298</ecNumber>
        <ecNumber evidence="5">1.1.1.381</ecNumber>
    </recommendedName>
    <alternativeName>
        <fullName evidence="8">L-allo-threonine dehydrogenase</fullName>
    </alternativeName>
    <alternativeName>
        <fullName evidence="7">Malonic semialdehyde reductase</fullName>
    </alternativeName>
</protein>
<evidence type="ECO:0000256" key="8">
    <source>
        <dbReference type="ARBA" id="ARBA00044349"/>
    </source>
</evidence>
<comment type="catalytic activity">
    <reaction evidence="10">
        <text>3-hydroxypropanoate + NADP(+) = 3-oxopropanoate + NADPH + H(+)</text>
        <dbReference type="Rhea" id="RHEA:26438"/>
        <dbReference type="ChEBI" id="CHEBI:15378"/>
        <dbReference type="ChEBI" id="CHEBI:16510"/>
        <dbReference type="ChEBI" id="CHEBI:33190"/>
        <dbReference type="ChEBI" id="CHEBI:57783"/>
        <dbReference type="ChEBI" id="CHEBI:58349"/>
        <dbReference type="EC" id="1.1.1.298"/>
    </reaction>
</comment>
<keyword evidence="2" id="KW-0560">Oxidoreductase</keyword>
<comment type="caution">
    <text evidence="12">The sequence shown here is derived from an EMBL/GenBank/DDBJ whole genome shotgun (WGS) entry which is preliminary data.</text>
</comment>
<evidence type="ECO:0000256" key="3">
    <source>
        <dbReference type="ARBA" id="ARBA00043812"/>
    </source>
</evidence>
<dbReference type="EMBL" id="BAPV01000012">
    <property type="protein sequence ID" value="GBQ88646.1"/>
    <property type="molecule type" value="Genomic_DNA"/>
</dbReference>
<name>A0ABQ0Q2T1_9PROT</name>
<dbReference type="PANTHER" id="PTHR43086">
    <property type="entry name" value="VERY-LONG-CHAIN 3-OXOOACYL-COA REDUCTASE"/>
    <property type="match status" value="1"/>
</dbReference>
<evidence type="ECO:0000256" key="6">
    <source>
        <dbReference type="ARBA" id="ARBA00044065"/>
    </source>
</evidence>
<evidence type="ECO:0000256" key="9">
    <source>
        <dbReference type="ARBA" id="ARBA00045650"/>
    </source>
</evidence>
<evidence type="ECO:0000256" key="1">
    <source>
        <dbReference type="ARBA" id="ARBA00006484"/>
    </source>
</evidence>
<dbReference type="EC" id="1.1.1.298" evidence="4"/>
<dbReference type="Pfam" id="PF00106">
    <property type="entry name" value="adh_short"/>
    <property type="match status" value="1"/>
</dbReference>
<dbReference type="Gene3D" id="3.40.50.720">
    <property type="entry name" value="NAD(P)-binding Rossmann-like Domain"/>
    <property type="match status" value="1"/>
</dbReference>
<evidence type="ECO:0000256" key="2">
    <source>
        <dbReference type="ARBA" id="ARBA00023002"/>
    </source>
</evidence>
<dbReference type="PRINTS" id="PR00080">
    <property type="entry name" value="SDRFAMILY"/>
</dbReference>
<dbReference type="InterPro" id="IPR020904">
    <property type="entry name" value="Sc_DH/Rdtase_CS"/>
</dbReference>
<evidence type="ECO:0000313" key="13">
    <source>
        <dbReference type="Proteomes" id="UP001062776"/>
    </source>
</evidence>
<evidence type="ECO:0000256" key="7">
    <source>
        <dbReference type="ARBA" id="ARBA00044271"/>
    </source>
</evidence>
<sequence>MHQNHGVERRTAIVTGASSGIGAAYADRLARRGFDLVLVARRADRLEALAKEIASSLGRQVRVVAADLACESDLRRIEGIVEATSDLSLIANVAGTGALGPATSINPSAVEAMLKVNVIALTRLSLAASRRFTAVGAGTIINIGSIVAVMAVPGAGAYSGSKAYVFDFSRALQAEAEGHGVTVQVVMPGPVYSEFFGEAPPPFPAGLFMSADMLVDTALAGLDRGETVTFPTLHDSDRWDAFEAARKQLVHGLLQTGLPAQRYASQSAIME</sequence>
<dbReference type="EC" id="1.1.1.381" evidence="5"/>
<comment type="catalytic activity">
    <reaction evidence="3">
        <text>L-allo-threonine + NADP(+) = aminoacetone + CO2 + NADPH</text>
        <dbReference type="Rhea" id="RHEA:43524"/>
        <dbReference type="ChEBI" id="CHEBI:16526"/>
        <dbReference type="ChEBI" id="CHEBI:57783"/>
        <dbReference type="ChEBI" id="CHEBI:58320"/>
        <dbReference type="ChEBI" id="CHEBI:58349"/>
        <dbReference type="ChEBI" id="CHEBI:58585"/>
        <dbReference type="EC" id="1.1.1.381"/>
    </reaction>
</comment>
<dbReference type="PIRSF" id="PIRSF000126">
    <property type="entry name" value="11-beta-HSD1"/>
    <property type="match status" value="1"/>
</dbReference>
<keyword evidence="13" id="KW-1185">Reference proteome</keyword>
<proteinExistence type="inferred from homology"/>
<gene>
    <name evidence="12" type="ORF">AA0535_1592</name>
</gene>
<evidence type="ECO:0000256" key="5">
    <source>
        <dbReference type="ARBA" id="ARBA00044059"/>
    </source>
</evidence>
<dbReference type="InterPro" id="IPR002347">
    <property type="entry name" value="SDR_fam"/>
</dbReference>
<dbReference type="PRINTS" id="PR00081">
    <property type="entry name" value="GDHRDH"/>
</dbReference>